<keyword evidence="2" id="KW-0645">Protease</keyword>
<evidence type="ECO:0000313" key="6">
    <source>
        <dbReference type="Proteomes" id="UP001443914"/>
    </source>
</evidence>
<organism evidence="5 6">
    <name type="scientific">Saponaria officinalis</name>
    <name type="common">Common soapwort</name>
    <name type="synonym">Lychnis saponaria</name>
    <dbReference type="NCBI Taxonomy" id="3572"/>
    <lineage>
        <taxon>Eukaryota</taxon>
        <taxon>Viridiplantae</taxon>
        <taxon>Streptophyta</taxon>
        <taxon>Embryophyta</taxon>
        <taxon>Tracheophyta</taxon>
        <taxon>Spermatophyta</taxon>
        <taxon>Magnoliopsida</taxon>
        <taxon>eudicotyledons</taxon>
        <taxon>Gunneridae</taxon>
        <taxon>Pentapetalae</taxon>
        <taxon>Caryophyllales</taxon>
        <taxon>Caryophyllaceae</taxon>
        <taxon>Caryophylleae</taxon>
        <taxon>Saponaria</taxon>
    </lineage>
</organism>
<dbReference type="Pfam" id="PF02902">
    <property type="entry name" value="Peptidase_C48"/>
    <property type="match status" value="1"/>
</dbReference>
<dbReference type="Gene3D" id="3.40.395.10">
    <property type="entry name" value="Adenoviral Proteinase, Chain A"/>
    <property type="match status" value="1"/>
</dbReference>
<keyword evidence="6" id="KW-1185">Reference proteome</keyword>
<reference evidence="5" key="1">
    <citation type="submission" date="2024-03" db="EMBL/GenBank/DDBJ databases">
        <title>WGS assembly of Saponaria officinalis var. Norfolk2.</title>
        <authorList>
            <person name="Jenkins J."/>
            <person name="Shu S."/>
            <person name="Grimwood J."/>
            <person name="Barry K."/>
            <person name="Goodstein D."/>
            <person name="Schmutz J."/>
            <person name="Leebens-Mack J."/>
            <person name="Osbourn A."/>
        </authorList>
    </citation>
    <scope>NUCLEOTIDE SEQUENCE [LARGE SCALE GENOMIC DNA]</scope>
    <source>
        <strain evidence="5">JIC</strain>
    </source>
</reference>
<comment type="caution">
    <text evidence="5">The sequence shown here is derived from an EMBL/GenBank/DDBJ whole genome shotgun (WGS) entry which is preliminary data.</text>
</comment>
<proteinExistence type="inferred from homology"/>
<dbReference type="PANTHER" id="PTHR33018">
    <property type="entry name" value="OS10G0338966 PROTEIN-RELATED"/>
    <property type="match status" value="1"/>
</dbReference>
<dbReference type="GO" id="GO:0008234">
    <property type="term" value="F:cysteine-type peptidase activity"/>
    <property type="evidence" value="ECO:0007669"/>
    <property type="project" value="InterPro"/>
</dbReference>
<evidence type="ECO:0000313" key="5">
    <source>
        <dbReference type="EMBL" id="KAK9750024.1"/>
    </source>
</evidence>
<dbReference type="GO" id="GO:0006508">
    <property type="term" value="P:proteolysis"/>
    <property type="evidence" value="ECO:0007669"/>
    <property type="project" value="UniProtKB-KW"/>
</dbReference>
<dbReference type="AlphaFoldDB" id="A0AAW1MXQ9"/>
<gene>
    <name evidence="5" type="ORF">RND81_02G167500</name>
</gene>
<dbReference type="EMBL" id="JBDFQZ010000002">
    <property type="protein sequence ID" value="KAK9750024.1"/>
    <property type="molecule type" value="Genomic_DNA"/>
</dbReference>
<dbReference type="Proteomes" id="UP001443914">
    <property type="component" value="Unassembled WGS sequence"/>
</dbReference>
<evidence type="ECO:0000259" key="4">
    <source>
        <dbReference type="PROSITE" id="PS50600"/>
    </source>
</evidence>
<evidence type="ECO:0000256" key="1">
    <source>
        <dbReference type="ARBA" id="ARBA00005234"/>
    </source>
</evidence>
<accession>A0AAW1MXQ9</accession>
<name>A0AAW1MXQ9_SAPOF</name>
<protein>
    <recommendedName>
        <fullName evidence="4">Ubiquitin-like protease family profile domain-containing protein</fullName>
    </recommendedName>
</protein>
<dbReference type="PROSITE" id="PS50600">
    <property type="entry name" value="ULP_PROTEASE"/>
    <property type="match status" value="1"/>
</dbReference>
<sequence>MVKSSNEKKRKDKDKDTRESANKVRKLVDKLDYYCQTLEKKLCSLAKDEVIKMVIDESIYNYREDAQKSMAKCCCALNLGKVFLYQSATEIEATKVDGFMCPVKLLYYMHNERQCEEYIMHVLNIQQEKKYIMGAFYEGNHWMLIVVCLGLNTAYILDSQQRTKKKLGIKGRLKAAWIIHCVNGGRRNFAKKNQLQIKVIECPQQPEDYECGYYVMKWMYNITFYYSKGSEEKFEKIITYSTMSAEDLNEVREAWAIKCLENM</sequence>
<evidence type="ECO:0000256" key="3">
    <source>
        <dbReference type="ARBA" id="ARBA00022801"/>
    </source>
</evidence>
<comment type="similarity">
    <text evidence="1">Belongs to the peptidase C48 family.</text>
</comment>
<keyword evidence="3" id="KW-0378">Hydrolase</keyword>
<dbReference type="PANTHER" id="PTHR33018:SF31">
    <property type="entry name" value="TRANSPOSASE, PTTA_EN_SPM, PLANT"/>
    <property type="match status" value="1"/>
</dbReference>
<dbReference type="InterPro" id="IPR003653">
    <property type="entry name" value="Peptidase_C48_C"/>
</dbReference>
<dbReference type="SUPFAM" id="SSF54001">
    <property type="entry name" value="Cysteine proteinases"/>
    <property type="match status" value="1"/>
</dbReference>
<feature type="domain" description="Ubiquitin-like protease family profile" evidence="4">
    <location>
        <begin position="26"/>
        <end position="222"/>
    </location>
</feature>
<evidence type="ECO:0000256" key="2">
    <source>
        <dbReference type="ARBA" id="ARBA00022670"/>
    </source>
</evidence>
<dbReference type="InterPro" id="IPR038765">
    <property type="entry name" value="Papain-like_cys_pep_sf"/>
</dbReference>